<dbReference type="InterPro" id="IPR037614">
    <property type="entry name" value="Kazrin"/>
</dbReference>
<evidence type="ECO:0000313" key="1">
    <source>
        <dbReference type="EMBL" id="NDJ92233.1"/>
    </source>
</evidence>
<dbReference type="AlphaFoldDB" id="A0A6G3ME29"/>
<reference evidence="1" key="1">
    <citation type="submission" date="2018-11" db="EMBL/GenBank/DDBJ databases">
        <title>Henneguya salminicola genome and transcriptome.</title>
        <authorList>
            <person name="Yahalomi D."/>
            <person name="Atkinson S.D."/>
            <person name="Neuhof M."/>
            <person name="Chang E.S."/>
            <person name="Philippe H."/>
            <person name="Cartwright P."/>
            <person name="Bartholomew J.L."/>
            <person name="Huchon D."/>
        </authorList>
    </citation>
    <scope>NUCLEOTIDE SEQUENCE</scope>
    <source>
        <strain evidence="1">Hz1</strain>
        <tissue evidence="1">Whole</tissue>
    </source>
</reference>
<dbReference type="InterPro" id="IPR013761">
    <property type="entry name" value="SAM/pointed_sf"/>
</dbReference>
<dbReference type="Gene3D" id="1.10.150.50">
    <property type="entry name" value="Transcription Factor, Ets-1"/>
    <property type="match status" value="1"/>
</dbReference>
<dbReference type="PANTHER" id="PTHR12776:SF1">
    <property type="entry name" value="KAZRIN"/>
    <property type="match status" value="1"/>
</dbReference>
<proteinExistence type="predicted"/>
<protein>
    <submittedName>
        <fullName evidence="1">Liprin-alpha-1 (Trinotate prediction)</fullName>
    </submittedName>
</protein>
<organism evidence="1">
    <name type="scientific">Henneguya salminicola</name>
    <name type="common">Myxosporean</name>
    <dbReference type="NCBI Taxonomy" id="69463"/>
    <lineage>
        <taxon>Eukaryota</taxon>
        <taxon>Metazoa</taxon>
        <taxon>Cnidaria</taxon>
        <taxon>Myxozoa</taxon>
        <taxon>Myxosporea</taxon>
        <taxon>Bivalvulida</taxon>
        <taxon>Platysporina</taxon>
        <taxon>Myxobolidae</taxon>
        <taxon>Henneguya</taxon>
    </lineage>
</organism>
<sequence length="276" mass="33431">MTGSKLESLKPLWEAILKKIPFNQWTNSVYICWLKNFILFPPEVIPDALEIIKTMKYKSFNMKKEFKKRKKRNQIQSLKVILAVKEIIDHLALNLAKIDNIMYLNKCMHHIWLSNVFLTHIGLPHLFSIFHEYLIDSRILEAMDEDNYKYYLKLSSRYQRKCLYYGVEFLKSIHFDRKNFDEIIHKEEEYMDEIKFWSNNRFLRWLSTYLKIDPILTSVLNSSGICGFIIYYQPNETSAYLKDILHQYFDNEKMHNFILEFENLTRYLYPQKMISQ</sequence>
<name>A0A6G3ME29_HENSL</name>
<accession>A0A6G3ME29</accession>
<dbReference type="EMBL" id="GHBP01000282">
    <property type="protein sequence ID" value="NDJ92233.1"/>
    <property type="molecule type" value="Transcribed_RNA"/>
</dbReference>
<dbReference type="PANTHER" id="PTHR12776">
    <property type="entry name" value="KAZRIN-RELATED"/>
    <property type="match status" value="1"/>
</dbReference>